<dbReference type="RefSeq" id="WP_128359415.1">
    <property type="nucleotide sequence ID" value="NZ_CP053840.1"/>
</dbReference>
<dbReference type="Proteomes" id="UP000503482">
    <property type="component" value="Chromosome"/>
</dbReference>
<dbReference type="Gene3D" id="3.10.450.620">
    <property type="entry name" value="JHP933, nucleotidyltransferase-like core domain"/>
    <property type="match status" value="1"/>
</dbReference>
<proteinExistence type="predicted"/>
<dbReference type="InterPro" id="IPR014942">
    <property type="entry name" value="AbiEii"/>
</dbReference>
<dbReference type="Pfam" id="PF08843">
    <property type="entry name" value="AbiEii"/>
    <property type="match status" value="1"/>
</dbReference>
<reference evidence="1 2" key="1">
    <citation type="submission" date="2020-05" db="EMBL/GenBank/DDBJ databases">
        <title>Complete genome sequencing of Campylobacter and Arcobacter type strains.</title>
        <authorList>
            <person name="Miller W.G."/>
            <person name="Yee E."/>
        </authorList>
    </citation>
    <scope>NUCLEOTIDE SEQUENCE [LARGE SCALE GENOMIC DNA]</scope>
    <source>
        <strain evidence="1 2">LMG 26156</strain>
    </source>
</reference>
<dbReference type="AlphaFoldDB" id="A0AAE7BBT7"/>
<dbReference type="EMBL" id="CP053840">
    <property type="protein sequence ID" value="QKF67680.1"/>
    <property type="molecule type" value="Genomic_DNA"/>
</dbReference>
<sequence>MYNFFKQKEMFDVAFQLLEENNLKEVSSLGGGTALAVYYWNHRYSTDIDIFIYDKENRTHLLKPSNWSQEIKSKMNSIGYDENFRHNDIYTEIIIDENSKIQFFDVIKKSYNPYLKVHLWNREVIIDSIEEIIAKKIYYRGDVGNARDLFDIAIAIHKEPDIFTRMILSKDKIKILYETVLNINNSEELKNLYLAEIILMNPNSEYQILANNAISYLTLFLENIVASYDIGYELSSEEYIFIENEVWVY</sequence>
<keyword evidence="2" id="KW-1185">Reference proteome</keyword>
<name>A0AAE7BBT7_9BACT</name>
<gene>
    <name evidence="1" type="ORF">AVENP_2152</name>
</gene>
<organism evidence="1 2">
    <name type="scientific">Arcobacter venerupis</name>
    <dbReference type="NCBI Taxonomy" id="1054033"/>
    <lineage>
        <taxon>Bacteria</taxon>
        <taxon>Pseudomonadati</taxon>
        <taxon>Campylobacterota</taxon>
        <taxon>Epsilonproteobacteria</taxon>
        <taxon>Campylobacterales</taxon>
        <taxon>Arcobacteraceae</taxon>
        <taxon>Arcobacter</taxon>
    </lineage>
</organism>
<protein>
    <submittedName>
        <fullName evidence="1">Nucleotidyltransferase, AbiEii toxin family</fullName>
    </submittedName>
</protein>
<evidence type="ECO:0000313" key="1">
    <source>
        <dbReference type="EMBL" id="QKF67680.1"/>
    </source>
</evidence>
<dbReference type="KEGG" id="avp:AVENP_2152"/>
<evidence type="ECO:0000313" key="2">
    <source>
        <dbReference type="Proteomes" id="UP000503482"/>
    </source>
</evidence>
<accession>A0AAE7BBT7</accession>